<feature type="transmembrane region" description="Helical" evidence="1">
    <location>
        <begin position="12"/>
        <end position="30"/>
    </location>
</feature>
<organism evidence="2">
    <name type="scientific">marine metagenome</name>
    <dbReference type="NCBI Taxonomy" id="408172"/>
    <lineage>
        <taxon>unclassified sequences</taxon>
        <taxon>metagenomes</taxon>
        <taxon>ecological metagenomes</taxon>
    </lineage>
</organism>
<gene>
    <name evidence="2" type="ORF">METZ01_LOCUS215911</name>
</gene>
<accession>A0A382FLR4</accession>
<keyword evidence="1" id="KW-1133">Transmembrane helix</keyword>
<proteinExistence type="predicted"/>
<keyword evidence="1" id="KW-0812">Transmembrane</keyword>
<dbReference type="AlphaFoldDB" id="A0A382FLR4"/>
<dbReference type="EMBL" id="UINC01050283">
    <property type="protein sequence ID" value="SVB63057.1"/>
    <property type="molecule type" value="Genomic_DNA"/>
</dbReference>
<evidence type="ECO:0000256" key="1">
    <source>
        <dbReference type="SAM" id="Phobius"/>
    </source>
</evidence>
<keyword evidence="1" id="KW-0472">Membrane</keyword>
<protein>
    <submittedName>
        <fullName evidence="2">Uncharacterized protein</fullName>
    </submittedName>
</protein>
<sequence>MIVFSQHQAPHSWGFLFIDILVLIECNIGFMK</sequence>
<name>A0A382FLR4_9ZZZZ</name>
<reference evidence="2" key="1">
    <citation type="submission" date="2018-05" db="EMBL/GenBank/DDBJ databases">
        <authorList>
            <person name="Lanie J.A."/>
            <person name="Ng W.-L."/>
            <person name="Kazmierczak K.M."/>
            <person name="Andrzejewski T.M."/>
            <person name="Davidsen T.M."/>
            <person name="Wayne K.J."/>
            <person name="Tettelin H."/>
            <person name="Glass J.I."/>
            <person name="Rusch D."/>
            <person name="Podicherti R."/>
            <person name="Tsui H.-C.T."/>
            <person name="Winkler M.E."/>
        </authorList>
    </citation>
    <scope>NUCLEOTIDE SEQUENCE</scope>
</reference>
<evidence type="ECO:0000313" key="2">
    <source>
        <dbReference type="EMBL" id="SVB63057.1"/>
    </source>
</evidence>
<feature type="non-terminal residue" evidence="2">
    <location>
        <position position="32"/>
    </location>
</feature>